<dbReference type="InterPro" id="IPR002938">
    <property type="entry name" value="FAD-bd"/>
</dbReference>
<evidence type="ECO:0000256" key="5">
    <source>
        <dbReference type="SAM" id="Phobius"/>
    </source>
</evidence>
<keyword evidence="2" id="KW-0285">Flavoprotein</keyword>
<evidence type="ECO:0000313" key="7">
    <source>
        <dbReference type="EMBL" id="OJK01000.1"/>
    </source>
</evidence>
<dbReference type="PANTHER" id="PTHR47356:SF2">
    <property type="entry name" value="FAD-BINDING DOMAIN-CONTAINING PROTEIN-RELATED"/>
    <property type="match status" value="1"/>
</dbReference>
<feature type="transmembrane region" description="Helical" evidence="5">
    <location>
        <begin position="784"/>
        <end position="807"/>
    </location>
</feature>
<name>A0A1L9WXR1_ASPA1</name>
<evidence type="ECO:0000256" key="4">
    <source>
        <dbReference type="ARBA" id="ARBA00023002"/>
    </source>
</evidence>
<dbReference type="Pfam" id="PF01494">
    <property type="entry name" value="FAD_binding_3"/>
    <property type="match status" value="1"/>
</dbReference>
<organism evidence="7 8">
    <name type="scientific">Aspergillus aculeatus (strain ATCC 16872 / CBS 172.66 / WB 5094)</name>
    <dbReference type="NCBI Taxonomy" id="690307"/>
    <lineage>
        <taxon>Eukaryota</taxon>
        <taxon>Fungi</taxon>
        <taxon>Dikarya</taxon>
        <taxon>Ascomycota</taxon>
        <taxon>Pezizomycotina</taxon>
        <taxon>Eurotiomycetes</taxon>
        <taxon>Eurotiomycetidae</taxon>
        <taxon>Eurotiales</taxon>
        <taxon>Aspergillaceae</taxon>
        <taxon>Aspergillus</taxon>
        <taxon>Aspergillus subgen. Circumdati</taxon>
    </lineage>
</organism>
<dbReference type="InterPro" id="IPR036188">
    <property type="entry name" value="FAD/NAD-bd_sf"/>
</dbReference>
<dbReference type="RefSeq" id="XP_020057339.1">
    <property type="nucleotide sequence ID" value="XM_020199508.1"/>
</dbReference>
<dbReference type="SUPFAM" id="SSF51905">
    <property type="entry name" value="FAD/NAD(P)-binding domain"/>
    <property type="match status" value="1"/>
</dbReference>
<dbReference type="OrthoDB" id="10029326at2759"/>
<dbReference type="PRINTS" id="PR00420">
    <property type="entry name" value="RNGMNOXGNASE"/>
</dbReference>
<feature type="transmembrane region" description="Helical" evidence="5">
    <location>
        <begin position="565"/>
        <end position="588"/>
    </location>
</feature>
<sequence length="830" mass="93031">MEKISQSKFRVVIVGGSIAGLTLAHSLLRNNIDFVVLESHDDIAPQVGASIGLSPNGSRIFDQIGVFDDIYDLVEPLHRELIWSDSGKLINESIDLRLVLERHGYPVAFLDRQAVLAVLYKHLGSTQDRVFLNKRVTKVDHLPEKVVVHCEDDTTFEGDLVVGADGVRSTIRYQMWDYMETRGLINETAEERTRMKSEYNCVFGISQPTPGLEPGLLHRTYGENWSFLVISSKGGRVYWFFFTKMDQVYTGNETPRYSQDDLEKHIAAYLDKPVTDTVPFSEVVQRTITRTMVPLEEALFKHWCMDRFVCIGDSIHKMTPNLGQGGMSAIESAASLANSLATLRQRSAEERIPVGEIDRCLKGWEEARLARLPAIYSAAGDLTRIESLASPKYKFIALRVLPHVGRYLMDLNSKNMAGAVKLDCEPVPARSLQGTMPYTDSYPYTPADKAWKRALWTAPLVGCYAAASATMGAVLQKFMPYLITQISQGTWTASNGEAISVAKPVYHVPFLDNLLRPMILCFLPSISGTDPNSRLQMLSFMTDLGPVYGIWLLESFRGAESWYKVLLPITAGVAFQFFGIGMIAPLYYAAEYITAPLGRILPGHNRIIDPSTTGSLLISLLGSYHLTTYANFIPRTVETRRWYNAIWQLFPVTVPLLQLPIALLTRRLFPAPPPADPDARRKTRRRNIRTVRFFYRTLALISGLTFIYTRLTKPRGASMASLFFPGLAEHLAPVTSFPQGIARVLQYDQVISMASGFVWLALRFRELQQRQQARSEATFSWWKAVGACAASTFVLGPGATFALGWGWREEMLERMAVSMQYGGSSSEKDE</sequence>
<proteinExistence type="inferred from homology"/>
<dbReference type="Gene3D" id="3.50.50.60">
    <property type="entry name" value="FAD/NAD(P)-binding domain"/>
    <property type="match status" value="1"/>
</dbReference>
<accession>A0A1L9WXR1</accession>
<protein>
    <recommendedName>
        <fullName evidence="6">FAD-binding domain-containing protein</fullName>
    </recommendedName>
</protein>
<comment type="similarity">
    <text evidence="1">Belongs to the paxM FAD-dependent monooxygenase family.</text>
</comment>
<dbReference type="OMA" id="YYALEHI"/>
<dbReference type="STRING" id="690307.A0A1L9WXR1"/>
<dbReference type="AlphaFoldDB" id="A0A1L9WXR1"/>
<evidence type="ECO:0000313" key="8">
    <source>
        <dbReference type="Proteomes" id="UP000184546"/>
    </source>
</evidence>
<feature type="domain" description="FAD-binding" evidence="6">
    <location>
        <begin position="9"/>
        <end position="350"/>
    </location>
</feature>
<dbReference type="GO" id="GO:0071949">
    <property type="term" value="F:FAD binding"/>
    <property type="evidence" value="ECO:0007669"/>
    <property type="project" value="InterPro"/>
</dbReference>
<evidence type="ECO:0000256" key="1">
    <source>
        <dbReference type="ARBA" id="ARBA00007992"/>
    </source>
</evidence>
<keyword evidence="5" id="KW-0812">Transmembrane</keyword>
<gene>
    <name evidence="7" type="ORF">ASPACDRAFT_27654</name>
</gene>
<keyword evidence="3" id="KW-0274">FAD</keyword>
<dbReference type="GeneID" id="30973322"/>
<feature type="transmembrane region" description="Helical" evidence="5">
    <location>
        <begin position="693"/>
        <end position="711"/>
    </location>
</feature>
<evidence type="ECO:0000256" key="3">
    <source>
        <dbReference type="ARBA" id="ARBA00022827"/>
    </source>
</evidence>
<dbReference type="VEuPathDB" id="FungiDB:ASPACDRAFT_27654"/>
<evidence type="ECO:0000256" key="2">
    <source>
        <dbReference type="ARBA" id="ARBA00022630"/>
    </source>
</evidence>
<feature type="transmembrane region" description="Helical" evidence="5">
    <location>
        <begin position="744"/>
        <end position="764"/>
    </location>
</feature>
<reference evidence="8" key="1">
    <citation type="journal article" date="2017" name="Genome Biol.">
        <title>Comparative genomics reveals high biological diversity and specific adaptations in the industrially and medically important fungal genus Aspergillus.</title>
        <authorList>
            <person name="de Vries R.P."/>
            <person name="Riley R."/>
            <person name="Wiebenga A."/>
            <person name="Aguilar-Osorio G."/>
            <person name="Amillis S."/>
            <person name="Uchima C.A."/>
            <person name="Anderluh G."/>
            <person name="Asadollahi M."/>
            <person name="Askin M."/>
            <person name="Barry K."/>
            <person name="Battaglia E."/>
            <person name="Bayram O."/>
            <person name="Benocci T."/>
            <person name="Braus-Stromeyer S.A."/>
            <person name="Caldana C."/>
            <person name="Canovas D."/>
            <person name="Cerqueira G.C."/>
            <person name="Chen F."/>
            <person name="Chen W."/>
            <person name="Choi C."/>
            <person name="Clum A."/>
            <person name="Dos Santos R.A."/>
            <person name="Damasio A.R."/>
            <person name="Diallinas G."/>
            <person name="Emri T."/>
            <person name="Fekete E."/>
            <person name="Flipphi M."/>
            <person name="Freyberg S."/>
            <person name="Gallo A."/>
            <person name="Gournas C."/>
            <person name="Habgood R."/>
            <person name="Hainaut M."/>
            <person name="Harispe M.L."/>
            <person name="Henrissat B."/>
            <person name="Hilden K.S."/>
            <person name="Hope R."/>
            <person name="Hossain A."/>
            <person name="Karabika E."/>
            <person name="Karaffa L."/>
            <person name="Karanyi Z."/>
            <person name="Krasevec N."/>
            <person name="Kuo A."/>
            <person name="Kusch H."/>
            <person name="LaButti K."/>
            <person name="Lagendijk E.L."/>
            <person name="Lapidus A."/>
            <person name="Levasseur A."/>
            <person name="Lindquist E."/>
            <person name="Lipzen A."/>
            <person name="Logrieco A.F."/>
            <person name="MacCabe A."/>
            <person name="Maekelae M.R."/>
            <person name="Malavazi I."/>
            <person name="Melin P."/>
            <person name="Meyer V."/>
            <person name="Mielnichuk N."/>
            <person name="Miskei M."/>
            <person name="Molnar A.P."/>
            <person name="Mule G."/>
            <person name="Ngan C.Y."/>
            <person name="Orejas M."/>
            <person name="Orosz E."/>
            <person name="Ouedraogo J.P."/>
            <person name="Overkamp K.M."/>
            <person name="Park H.-S."/>
            <person name="Perrone G."/>
            <person name="Piumi F."/>
            <person name="Punt P.J."/>
            <person name="Ram A.F."/>
            <person name="Ramon A."/>
            <person name="Rauscher S."/>
            <person name="Record E."/>
            <person name="Riano-Pachon D.M."/>
            <person name="Robert V."/>
            <person name="Roehrig J."/>
            <person name="Ruller R."/>
            <person name="Salamov A."/>
            <person name="Salih N.S."/>
            <person name="Samson R.A."/>
            <person name="Sandor E."/>
            <person name="Sanguinetti M."/>
            <person name="Schuetze T."/>
            <person name="Sepcic K."/>
            <person name="Shelest E."/>
            <person name="Sherlock G."/>
            <person name="Sophianopoulou V."/>
            <person name="Squina F.M."/>
            <person name="Sun H."/>
            <person name="Susca A."/>
            <person name="Todd R.B."/>
            <person name="Tsang A."/>
            <person name="Unkles S.E."/>
            <person name="van de Wiele N."/>
            <person name="van Rossen-Uffink D."/>
            <person name="Oliveira J.V."/>
            <person name="Vesth T.C."/>
            <person name="Visser J."/>
            <person name="Yu J.-H."/>
            <person name="Zhou M."/>
            <person name="Andersen M.R."/>
            <person name="Archer D.B."/>
            <person name="Baker S.E."/>
            <person name="Benoit I."/>
            <person name="Brakhage A.A."/>
            <person name="Braus G.H."/>
            <person name="Fischer R."/>
            <person name="Frisvad J.C."/>
            <person name="Goldman G.H."/>
            <person name="Houbraken J."/>
            <person name="Oakley B."/>
            <person name="Pocsi I."/>
            <person name="Scazzocchio C."/>
            <person name="Seiboth B."/>
            <person name="vanKuyk P.A."/>
            <person name="Wortman J."/>
            <person name="Dyer P.S."/>
            <person name="Grigoriev I.V."/>
        </authorList>
    </citation>
    <scope>NUCLEOTIDE SEQUENCE [LARGE SCALE GENOMIC DNA]</scope>
    <source>
        <strain evidence="8">ATCC 16872 / CBS 172.66 / WB 5094</strain>
    </source>
</reference>
<keyword evidence="5" id="KW-1133">Transmembrane helix</keyword>
<keyword evidence="8" id="KW-1185">Reference proteome</keyword>
<dbReference type="InterPro" id="IPR050562">
    <property type="entry name" value="FAD_mOase_fung"/>
</dbReference>
<evidence type="ECO:0000259" key="6">
    <source>
        <dbReference type="Pfam" id="PF01494"/>
    </source>
</evidence>
<keyword evidence="4" id="KW-0560">Oxidoreductase</keyword>
<dbReference type="PANTHER" id="PTHR47356">
    <property type="entry name" value="FAD-DEPENDENT MONOOXYGENASE ASQG-RELATED"/>
    <property type="match status" value="1"/>
</dbReference>
<dbReference type="EMBL" id="KV878975">
    <property type="protein sequence ID" value="OJK01000.1"/>
    <property type="molecule type" value="Genomic_DNA"/>
</dbReference>
<keyword evidence="5" id="KW-0472">Membrane</keyword>
<dbReference type="Proteomes" id="UP000184546">
    <property type="component" value="Unassembled WGS sequence"/>
</dbReference>
<dbReference type="GO" id="GO:0004497">
    <property type="term" value="F:monooxygenase activity"/>
    <property type="evidence" value="ECO:0007669"/>
    <property type="project" value="InterPro"/>
</dbReference>